<name>A0A0E9TI13_ANGAN</name>
<reference evidence="2" key="2">
    <citation type="journal article" date="2015" name="Fish Shellfish Immunol.">
        <title>Early steps in the European eel (Anguilla anguilla)-Vibrio vulnificus interaction in the gills: Role of the RtxA13 toxin.</title>
        <authorList>
            <person name="Callol A."/>
            <person name="Pajuelo D."/>
            <person name="Ebbesson L."/>
            <person name="Teles M."/>
            <person name="MacKenzie S."/>
            <person name="Amaro C."/>
        </authorList>
    </citation>
    <scope>NUCLEOTIDE SEQUENCE</scope>
</reference>
<evidence type="ECO:0000313" key="2">
    <source>
        <dbReference type="EMBL" id="JAH53299.1"/>
    </source>
</evidence>
<accession>A0A0E9TI13</accession>
<organism evidence="2">
    <name type="scientific">Anguilla anguilla</name>
    <name type="common">European freshwater eel</name>
    <name type="synonym">Muraena anguilla</name>
    <dbReference type="NCBI Taxonomy" id="7936"/>
    <lineage>
        <taxon>Eukaryota</taxon>
        <taxon>Metazoa</taxon>
        <taxon>Chordata</taxon>
        <taxon>Craniata</taxon>
        <taxon>Vertebrata</taxon>
        <taxon>Euteleostomi</taxon>
        <taxon>Actinopterygii</taxon>
        <taxon>Neopterygii</taxon>
        <taxon>Teleostei</taxon>
        <taxon>Anguilliformes</taxon>
        <taxon>Anguillidae</taxon>
        <taxon>Anguilla</taxon>
    </lineage>
</organism>
<evidence type="ECO:0000256" key="1">
    <source>
        <dbReference type="SAM" id="Phobius"/>
    </source>
</evidence>
<sequence>MKILAEVHAINLSCNLALGCLFYVGLIPKMAHFNRMEWQALNVFHRSQQISTVRTCCQSVLSVVMCNSIEASCWSVISWSNG</sequence>
<reference evidence="2" key="1">
    <citation type="submission" date="2014-11" db="EMBL/GenBank/DDBJ databases">
        <authorList>
            <person name="Amaro Gonzalez C."/>
        </authorList>
    </citation>
    <scope>NUCLEOTIDE SEQUENCE</scope>
</reference>
<keyword evidence="1" id="KW-0812">Transmembrane</keyword>
<feature type="transmembrane region" description="Helical" evidence="1">
    <location>
        <begin position="6"/>
        <end position="26"/>
    </location>
</feature>
<dbReference type="EMBL" id="GBXM01055278">
    <property type="protein sequence ID" value="JAH53299.1"/>
    <property type="molecule type" value="Transcribed_RNA"/>
</dbReference>
<dbReference type="AlphaFoldDB" id="A0A0E9TI13"/>
<keyword evidence="1" id="KW-0472">Membrane</keyword>
<proteinExistence type="predicted"/>
<keyword evidence="1" id="KW-1133">Transmembrane helix</keyword>
<protein>
    <submittedName>
        <fullName evidence="2">Uncharacterized protein</fullName>
    </submittedName>
</protein>
<dbReference type="PROSITE" id="PS51257">
    <property type="entry name" value="PROKAR_LIPOPROTEIN"/>
    <property type="match status" value="1"/>
</dbReference>